<protein>
    <recommendedName>
        <fullName evidence="3">DUF2680 domain-containing protein</fullName>
    </recommendedName>
</protein>
<organism evidence="1 2">
    <name type="scientific">Candidatus Berkelbacteria bacterium RIFCSPHIGHO2_12_FULL_36_9</name>
    <dbReference type="NCBI Taxonomy" id="1797469"/>
    <lineage>
        <taxon>Bacteria</taxon>
        <taxon>Candidatus Berkelbacteria</taxon>
    </lineage>
</organism>
<sequence length="117" mass="13097">MNKSNLTIIAAVIAVALGIGYQVYAVDTSKPMMDSAVDKGVITQDQADNLKTHNQEYRQQKRGEMMEERLKNAVSVGTITEDEANQIRNWHKNRPVALDKLMKNGKKGVHMRGGAWE</sequence>
<evidence type="ECO:0008006" key="3">
    <source>
        <dbReference type="Google" id="ProtNLM"/>
    </source>
</evidence>
<evidence type="ECO:0000313" key="1">
    <source>
        <dbReference type="EMBL" id="OGD65864.1"/>
    </source>
</evidence>
<reference evidence="1 2" key="1">
    <citation type="journal article" date="2016" name="Nat. Commun.">
        <title>Thousands of microbial genomes shed light on interconnected biogeochemical processes in an aquifer system.</title>
        <authorList>
            <person name="Anantharaman K."/>
            <person name="Brown C.T."/>
            <person name="Hug L.A."/>
            <person name="Sharon I."/>
            <person name="Castelle C.J."/>
            <person name="Probst A.J."/>
            <person name="Thomas B.C."/>
            <person name="Singh A."/>
            <person name="Wilkins M.J."/>
            <person name="Karaoz U."/>
            <person name="Brodie E.L."/>
            <person name="Williams K.H."/>
            <person name="Hubbard S.S."/>
            <person name="Banfield J.F."/>
        </authorList>
    </citation>
    <scope>NUCLEOTIDE SEQUENCE [LARGE SCALE GENOMIC DNA]</scope>
</reference>
<gene>
    <name evidence="1" type="ORF">A3F08_00030</name>
</gene>
<dbReference type="EMBL" id="MEZV01000050">
    <property type="protein sequence ID" value="OGD65864.1"/>
    <property type="molecule type" value="Genomic_DNA"/>
</dbReference>
<comment type="caution">
    <text evidence="1">The sequence shown here is derived from an EMBL/GenBank/DDBJ whole genome shotgun (WGS) entry which is preliminary data.</text>
</comment>
<dbReference type="STRING" id="1797469.A3F08_00030"/>
<dbReference type="AlphaFoldDB" id="A0A1F5EF74"/>
<evidence type="ECO:0000313" key="2">
    <source>
        <dbReference type="Proteomes" id="UP000176451"/>
    </source>
</evidence>
<proteinExistence type="predicted"/>
<accession>A0A1F5EF74</accession>
<dbReference type="Proteomes" id="UP000176451">
    <property type="component" value="Unassembled WGS sequence"/>
</dbReference>
<name>A0A1F5EF74_9BACT</name>